<reference evidence="3 4" key="1">
    <citation type="submission" date="2019-05" db="EMBL/GenBank/DDBJ databases">
        <title>Another draft genome of Portunus trituberculatus and its Hox gene families provides insights of decapod evolution.</title>
        <authorList>
            <person name="Jeong J.-H."/>
            <person name="Song I."/>
            <person name="Kim S."/>
            <person name="Choi T."/>
            <person name="Kim D."/>
            <person name="Ryu S."/>
            <person name="Kim W."/>
        </authorList>
    </citation>
    <scope>NUCLEOTIDE SEQUENCE [LARGE SCALE GENOMIC DNA]</scope>
    <source>
        <tissue evidence="3">Muscle</tissue>
    </source>
</reference>
<feature type="region of interest" description="Disordered" evidence="1">
    <location>
        <begin position="78"/>
        <end position="143"/>
    </location>
</feature>
<sequence length="143" mass="15276">MRELTRRLVLLPRVLAWNVSRTVSLAWCVSAAPACRGPASSSCCSRLPQPFLAALPPPPRRSLLSHVAGVPLITHTRRRPAGGRFGVNSQVERDCVNPASSPSPSPPILPSKPSSPPSFLPLPSQPHTNPPSQRCSYNASVSC</sequence>
<keyword evidence="2" id="KW-0732">Signal</keyword>
<name>A0A5B7IPA4_PORTR</name>
<protein>
    <recommendedName>
        <fullName evidence="5">Secreted protein</fullName>
    </recommendedName>
</protein>
<comment type="caution">
    <text evidence="3">The sequence shown here is derived from an EMBL/GenBank/DDBJ whole genome shotgun (WGS) entry which is preliminary data.</text>
</comment>
<keyword evidence="4" id="KW-1185">Reference proteome</keyword>
<dbReference type="Proteomes" id="UP000324222">
    <property type="component" value="Unassembled WGS sequence"/>
</dbReference>
<evidence type="ECO:0000313" key="4">
    <source>
        <dbReference type="Proteomes" id="UP000324222"/>
    </source>
</evidence>
<evidence type="ECO:0008006" key="5">
    <source>
        <dbReference type="Google" id="ProtNLM"/>
    </source>
</evidence>
<accession>A0A5B7IPA4</accession>
<feature type="compositionally biased region" description="Polar residues" evidence="1">
    <location>
        <begin position="130"/>
        <end position="143"/>
    </location>
</feature>
<proteinExistence type="predicted"/>
<feature type="compositionally biased region" description="Pro residues" evidence="1">
    <location>
        <begin position="101"/>
        <end position="124"/>
    </location>
</feature>
<feature type="signal peptide" evidence="2">
    <location>
        <begin position="1"/>
        <end position="16"/>
    </location>
</feature>
<evidence type="ECO:0000256" key="1">
    <source>
        <dbReference type="SAM" id="MobiDB-lite"/>
    </source>
</evidence>
<feature type="chain" id="PRO_5022711455" description="Secreted protein" evidence="2">
    <location>
        <begin position="17"/>
        <end position="143"/>
    </location>
</feature>
<evidence type="ECO:0000313" key="3">
    <source>
        <dbReference type="EMBL" id="MPC84325.1"/>
    </source>
</evidence>
<evidence type="ECO:0000256" key="2">
    <source>
        <dbReference type="SAM" id="SignalP"/>
    </source>
</evidence>
<gene>
    <name evidence="3" type="ORF">E2C01_079062</name>
</gene>
<dbReference type="EMBL" id="VSRR010065162">
    <property type="protein sequence ID" value="MPC84325.1"/>
    <property type="molecule type" value="Genomic_DNA"/>
</dbReference>
<dbReference type="AlphaFoldDB" id="A0A5B7IPA4"/>
<organism evidence="3 4">
    <name type="scientific">Portunus trituberculatus</name>
    <name type="common">Swimming crab</name>
    <name type="synonym">Neptunus trituberculatus</name>
    <dbReference type="NCBI Taxonomy" id="210409"/>
    <lineage>
        <taxon>Eukaryota</taxon>
        <taxon>Metazoa</taxon>
        <taxon>Ecdysozoa</taxon>
        <taxon>Arthropoda</taxon>
        <taxon>Crustacea</taxon>
        <taxon>Multicrustacea</taxon>
        <taxon>Malacostraca</taxon>
        <taxon>Eumalacostraca</taxon>
        <taxon>Eucarida</taxon>
        <taxon>Decapoda</taxon>
        <taxon>Pleocyemata</taxon>
        <taxon>Brachyura</taxon>
        <taxon>Eubrachyura</taxon>
        <taxon>Portunoidea</taxon>
        <taxon>Portunidae</taxon>
        <taxon>Portuninae</taxon>
        <taxon>Portunus</taxon>
    </lineage>
</organism>